<evidence type="ECO:0000313" key="1">
    <source>
        <dbReference type="EMBL" id="KAG9441228.1"/>
    </source>
</evidence>
<keyword evidence="2" id="KW-1185">Reference proteome</keyword>
<evidence type="ECO:0000313" key="2">
    <source>
        <dbReference type="Proteomes" id="UP000825729"/>
    </source>
</evidence>
<dbReference type="EMBL" id="JAINDJ010000007">
    <property type="protein sequence ID" value="KAG9441228.1"/>
    <property type="molecule type" value="Genomic_DNA"/>
</dbReference>
<name>A0AAV7E1E3_ARIFI</name>
<organism evidence="1 2">
    <name type="scientific">Aristolochia fimbriata</name>
    <name type="common">White veined hardy Dutchman's pipe vine</name>
    <dbReference type="NCBI Taxonomy" id="158543"/>
    <lineage>
        <taxon>Eukaryota</taxon>
        <taxon>Viridiplantae</taxon>
        <taxon>Streptophyta</taxon>
        <taxon>Embryophyta</taxon>
        <taxon>Tracheophyta</taxon>
        <taxon>Spermatophyta</taxon>
        <taxon>Magnoliopsida</taxon>
        <taxon>Magnoliidae</taxon>
        <taxon>Piperales</taxon>
        <taxon>Aristolochiaceae</taxon>
        <taxon>Aristolochia</taxon>
    </lineage>
</organism>
<proteinExistence type="predicted"/>
<reference evidence="1 2" key="1">
    <citation type="submission" date="2021-07" db="EMBL/GenBank/DDBJ databases">
        <title>The Aristolochia fimbriata genome: insights into angiosperm evolution, floral development and chemical biosynthesis.</title>
        <authorList>
            <person name="Jiao Y."/>
        </authorList>
    </citation>
    <scope>NUCLEOTIDE SEQUENCE [LARGE SCALE GENOMIC DNA]</scope>
    <source>
        <strain evidence="1">IBCAS-2021</strain>
        <tissue evidence="1">Leaf</tissue>
    </source>
</reference>
<gene>
    <name evidence="1" type="ORF">H6P81_017082</name>
</gene>
<accession>A0AAV7E1E3</accession>
<protein>
    <submittedName>
        <fullName evidence="1">Uncharacterized protein</fullName>
    </submittedName>
</protein>
<comment type="caution">
    <text evidence="1">The sequence shown here is derived from an EMBL/GenBank/DDBJ whole genome shotgun (WGS) entry which is preliminary data.</text>
</comment>
<sequence>MWDTTVELYPESKASLKSSSCSIQRLSPLKILGRRVCHTKTFDVMVIGICRLTIDSGTILGIRQVVSEWSYLNSSDKITCTG</sequence>
<dbReference type="AlphaFoldDB" id="A0AAV7E1E3"/>
<dbReference type="Proteomes" id="UP000825729">
    <property type="component" value="Unassembled WGS sequence"/>
</dbReference>